<dbReference type="GeneID" id="102824768"/>
<keyword evidence="11" id="KW-0850">VLDL</keyword>
<accession>A0A9B0T8B5</accession>
<dbReference type="PANTHER" id="PTHR14225">
    <property type="entry name" value="APOLIPOPROTEIN C-III"/>
    <property type="match status" value="1"/>
</dbReference>
<dbReference type="GO" id="GO:0005543">
    <property type="term" value="F:phospholipid binding"/>
    <property type="evidence" value="ECO:0007669"/>
    <property type="project" value="TreeGrafter"/>
</dbReference>
<evidence type="ECO:0000256" key="7">
    <source>
        <dbReference type="ARBA" id="ARBA00022729"/>
    </source>
</evidence>
<dbReference type="GO" id="GO:0042632">
    <property type="term" value="P:cholesterol homeostasis"/>
    <property type="evidence" value="ECO:0007669"/>
    <property type="project" value="TreeGrafter"/>
</dbReference>
<dbReference type="GO" id="GO:0034361">
    <property type="term" value="C:very-low-density lipoprotein particle"/>
    <property type="evidence" value="ECO:0007669"/>
    <property type="project" value="UniProtKB-KW"/>
</dbReference>
<dbReference type="CTD" id="345"/>
<protein>
    <recommendedName>
        <fullName evidence="3">Apolipoprotein C-III</fullName>
    </recommendedName>
    <alternativeName>
        <fullName evidence="12">Apolipoprotein C3</fullName>
    </alternativeName>
</protein>
<feature type="chain" id="PRO_5038919910" description="Apolipoprotein C-III" evidence="14">
    <location>
        <begin position="21"/>
        <end position="101"/>
    </location>
</feature>
<dbReference type="OrthoDB" id="9049572at2759"/>
<keyword evidence="8" id="KW-0442">Lipid degradation</keyword>
<dbReference type="GO" id="GO:0034366">
    <property type="term" value="C:spherical high-density lipoprotein particle"/>
    <property type="evidence" value="ECO:0007669"/>
    <property type="project" value="TreeGrafter"/>
</dbReference>
<evidence type="ECO:0000256" key="4">
    <source>
        <dbReference type="ARBA" id="ARBA00022448"/>
    </source>
</evidence>
<evidence type="ECO:0000313" key="16">
    <source>
        <dbReference type="RefSeq" id="XP_006834043.1"/>
    </source>
</evidence>
<evidence type="ECO:0000256" key="10">
    <source>
        <dbReference type="ARBA" id="ARBA00023098"/>
    </source>
</evidence>
<evidence type="ECO:0000256" key="14">
    <source>
        <dbReference type="SAM" id="SignalP"/>
    </source>
</evidence>
<keyword evidence="7 14" id="KW-0732">Signal</keyword>
<dbReference type="GO" id="GO:0010989">
    <property type="term" value="P:negative regulation of low-density lipoprotein particle clearance"/>
    <property type="evidence" value="ECO:0007669"/>
    <property type="project" value="TreeGrafter"/>
</dbReference>
<evidence type="ECO:0000256" key="6">
    <source>
        <dbReference type="ARBA" id="ARBA00022525"/>
    </source>
</evidence>
<keyword evidence="5" id="KW-0162">Chylomicron</keyword>
<dbReference type="AlphaFoldDB" id="A0A9B0T8B5"/>
<dbReference type="GO" id="GO:0010916">
    <property type="term" value="P:negative regulation of very-low-density lipoprotein particle clearance"/>
    <property type="evidence" value="ECO:0007669"/>
    <property type="project" value="TreeGrafter"/>
</dbReference>
<feature type="signal peptide" evidence="14">
    <location>
        <begin position="1"/>
        <end position="20"/>
    </location>
</feature>
<dbReference type="Proteomes" id="UP000504623">
    <property type="component" value="Unplaced"/>
</dbReference>
<comment type="similarity">
    <text evidence="2">Belongs to the apolipoprotein C3 family.</text>
</comment>
<dbReference type="InterPro" id="IPR008403">
    <property type="entry name" value="Apo-CIII"/>
</dbReference>
<keyword evidence="6" id="KW-0964">Secreted</keyword>
<evidence type="ECO:0000256" key="8">
    <source>
        <dbReference type="ARBA" id="ARBA00022963"/>
    </source>
</evidence>
<evidence type="ECO:0000256" key="12">
    <source>
        <dbReference type="ARBA" id="ARBA00031173"/>
    </source>
</evidence>
<gene>
    <name evidence="16" type="primary">APOC3</name>
</gene>
<dbReference type="Pfam" id="PF05778">
    <property type="entry name" value="Apo-CIII"/>
    <property type="match status" value="1"/>
</dbReference>
<proteinExistence type="inferred from homology"/>
<dbReference type="GO" id="GO:0006869">
    <property type="term" value="P:lipid transport"/>
    <property type="evidence" value="ECO:0007669"/>
    <property type="project" value="UniProtKB-KW"/>
</dbReference>
<dbReference type="RefSeq" id="XP_006834043.1">
    <property type="nucleotide sequence ID" value="XM_006833980.1"/>
</dbReference>
<evidence type="ECO:0000256" key="11">
    <source>
        <dbReference type="ARBA" id="ARBA00023313"/>
    </source>
</evidence>
<dbReference type="GO" id="GO:0070328">
    <property type="term" value="P:triglyceride homeostasis"/>
    <property type="evidence" value="ECO:0007669"/>
    <property type="project" value="TreeGrafter"/>
</dbReference>
<dbReference type="GO" id="GO:0042627">
    <property type="term" value="C:chylomicron"/>
    <property type="evidence" value="ECO:0007669"/>
    <property type="project" value="UniProtKB-KW"/>
</dbReference>
<dbReference type="GO" id="GO:0055102">
    <property type="term" value="F:lipase inhibitor activity"/>
    <property type="evidence" value="ECO:0007669"/>
    <property type="project" value="TreeGrafter"/>
</dbReference>
<evidence type="ECO:0000256" key="9">
    <source>
        <dbReference type="ARBA" id="ARBA00023055"/>
    </source>
</evidence>
<dbReference type="GO" id="GO:0034363">
    <property type="term" value="C:intermediate-density lipoprotein particle"/>
    <property type="evidence" value="ECO:0007669"/>
    <property type="project" value="TreeGrafter"/>
</dbReference>
<dbReference type="InterPro" id="IPR038195">
    <property type="entry name" value="Apo_CIII_sf"/>
</dbReference>
<keyword evidence="4" id="KW-0813">Transport</keyword>
<evidence type="ECO:0000256" key="2">
    <source>
        <dbReference type="ARBA" id="ARBA00011008"/>
    </source>
</evidence>
<dbReference type="GO" id="GO:0010987">
    <property type="term" value="P:negative regulation of high-density lipoprotein particle clearance"/>
    <property type="evidence" value="ECO:0007669"/>
    <property type="project" value="TreeGrafter"/>
</dbReference>
<evidence type="ECO:0000256" key="1">
    <source>
        <dbReference type="ARBA" id="ARBA00004613"/>
    </source>
</evidence>
<dbReference type="GO" id="GO:0010897">
    <property type="term" value="P:negative regulation of triglyceride catabolic process"/>
    <property type="evidence" value="ECO:0007669"/>
    <property type="project" value="TreeGrafter"/>
</dbReference>
<dbReference type="GO" id="GO:0070653">
    <property type="term" value="F:high-density lipoprotein particle receptor binding"/>
    <property type="evidence" value="ECO:0007669"/>
    <property type="project" value="TreeGrafter"/>
</dbReference>
<organism evidence="15 16">
    <name type="scientific">Chrysochloris asiatica</name>
    <name type="common">Cape golden mole</name>
    <dbReference type="NCBI Taxonomy" id="185453"/>
    <lineage>
        <taxon>Eukaryota</taxon>
        <taxon>Metazoa</taxon>
        <taxon>Chordata</taxon>
        <taxon>Craniata</taxon>
        <taxon>Vertebrata</taxon>
        <taxon>Euteleostomi</taxon>
        <taxon>Mammalia</taxon>
        <taxon>Eutheria</taxon>
        <taxon>Afrotheria</taxon>
        <taxon>Chrysochloridae</taxon>
        <taxon>Chrysochlorinae</taxon>
        <taxon>Chrysochloris</taxon>
    </lineage>
</organism>
<keyword evidence="9" id="KW-0445">Lipid transport</keyword>
<reference evidence="16" key="1">
    <citation type="submission" date="2025-08" db="UniProtKB">
        <authorList>
            <consortium name="RefSeq"/>
        </authorList>
    </citation>
    <scope>IDENTIFICATION</scope>
    <source>
        <tissue evidence="16">Spleen</tissue>
    </source>
</reference>
<name>A0A9B0T8B5_CHRAS</name>
<dbReference type="Gene3D" id="6.10.90.10">
    <property type="entry name" value="Apolipoprotein CIII"/>
    <property type="match status" value="1"/>
</dbReference>
<comment type="function">
    <text evidence="13">Component of triglyceride-rich very low density lipoproteins (VLDL) and high density lipoproteins (HDL) in plasma. Plays a multifaceted role in triglyceride homeostasis. Intracellularly, promotes hepatic very low density lipoprotein 1 (VLDL1) assembly and secretion; extracellularly, attenuates hydrolysis and clearance of triglyceride-rich lipoproteins (TRLs). Impairs the lipolysis of TRLs by inhibiting lipoprotein lipase and the hepatic uptake of TRLs by remnant receptors. Formed of several curved helices connected via semiflexible hinges, so that it can wrap tightly around the curved micelle surface and easily adapt to the different diameters of its natural binding partners.</text>
</comment>
<dbReference type="GO" id="GO:0016042">
    <property type="term" value="P:lipid catabolic process"/>
    <property type="evidence" value="ECO:0007669"/>
    <property type="project" value="UniProtKB-KW"/>
</dbReference>
<keyword evidence="10" id="KW-0443">Lipid metabolism</keyword>
<evidence type="ECO:0000256" key="13">
    <source>
        <dbReference type="ARBA" id="ARBA00045699"/>
    </source>
</evidence>
<evidence type="ECO:0000313" key="15">
    <source>
        <dbReference type="Proteomes" id="UP000504623"/>
    </source>
</evidence>
<evidence type="ECO:0000256" key="5">
    <source>
        <dbReference type="ARBA" id="ARBA00022513"/>
    </source>
</evidence>
<comment type="subcellular location">
    <subcellularLocation>
        <location evidence="1">Secreted</location>
    </subcellularLocation>
</comment>
<evidence type="ECO:0000256" key="3">
    <source>
        <dbReference type="ARBA" id="ARBA00015570"/>
    </source>
</evidence>
<keyword evidence="15" id="KW-1185">Reference proteome</keyword>
<sequence length="101" mass="11168">MQPRVLLIAALLALLATAWAVQPEPDDASFPGVMHYMHQAAKTAQDALTTVRESQVAQQAKGWVTDGFSSLKDYWSTFKGKFTGLWDQVTDAQPTLIPEDF</sequence>
<dbReference type="PANTHER" id="PTHR14225:SF0">
    <property type="entry name" value="APOLIPOPROTEIN C-III"/>
    <property type="match status" value="1"/>
</dbReference>
<dbReference type="GO" id="GO:0042157">
    <property type="term" value="P:lipoprotein metabolic process"/>
    <property type="evidence" value="ECO:0007669"/>
    <property type="project" value="InterPro"/>
</dbReference>